<dbReference type="InterPro" id="IPR004626">
    <property type="entry name" value="RarD"/>
</dbReference>
<evidence type="ECO:0000259" key="9">
    <source>
        <dbReference type="Pfam" id="PF00892"/>
    </source>
</evidence>
<sequence>MSSIQQSAALPVSRIGLAAAFGAFLSWGFLPLYFHLIGPRVSAWEILLHRVLWTALLLAVLTLALGRIGRIRAVFANTRLCGALVVTALLVATNWGTFIWAVVNSHVVDASLGYYINPLLNIALGFLFLGERLRRLQWVAVAIAALGVLLSIIAYGAVPWVALILAMSFGFYGLIRKQLAVDSVTGLLVETLFLAPIALVWLVTLYAQGDAAFGLIDIRTDALLIGAGIFTIVPFTLFAAGARRLRLGTLGLIQYLTPTLQFLTGVLILGERFTPADIVTFACIWTGLAIYTIDLLRASAHRPAAV</sequence>
<feature type="transmembrane region" description="Helical" evidence="8">
    <location>
        <begin position="136"/>
        <end position="154"/>
    </location>
</feature>
<feature type="transmembrane region" description="Helical" evidence="8">
    <location>
        <begin position="276"/>
        <end position="296"/>
    </location>
</feature>
<evidence type="ECO:0000256" key="5">
    <source>
        <dbReference type="ARBA" id="ARBA00022692"/>
    </source>
</evidence>
<feature type="transmembrane region" description="Helical" evidence="8">
    <location>
        <begin position="12"/>
        <end position="34"/>
    </location>
</feature>
<dbReference type="InterPro" id="IPR000620">
    <property type="entry name" value="EamA_dom"/>
</dbReference>
<dbReference type="PANTHER" id="PTHR22911">
    <property type="entry name" value="ACYL-MALONYL CONDENSING ENZYME-RELATED"/>
    <property type="match status" value="1"/>
</dbReference>
<name>A0ABV2AZS4_9GAMM</name>
<evidence type="ECO:0000256" key="8">
    <source>
        <dbReference type="SAM" id="Phobius"/>
    </source>
</evidence>
<feature type="transmembrane region" description="Helical" evidence="8">
    <location>
        <begin position="252"/>
        <end position="270"/>
    </location>
</feature>
<proteinExistence type="inferred from homology"/>
<comment type="subcellular location">
    <subcellularLocation>
        <location evidence="1">Cell membrane</location>
        <topology evidence="1">Multi-pass membrane protein</topology>
    </subcellularLocation>
</comment>
<dbReference type="Proteomes" id="UP001460888">
    <property type="component" value="Unassembled WGS sequence"/>
</dbReference>
<dbReference type="EMBL" id="APND01000002">
    <property type="protein sequence ID" value="MES1929144.1"/>
    <property type="molecule type" value="Genomic_DNA"/>
</dbReference>
<evidence type="ECO:0000256" key="7">
    <source>
        <dbReference type="ARBA" id="ARBA00023136"/>
    </source>
</evidence>
<evidence type="ECO:0000313" key="11">
    <source>
        <dbReference type="Proteomes" id="UP001460888"/>
    </source>
</evidence>
<evidence type="ECO:0000256" key="1">
    <source>
        <dbReference type="ARBA" id="ARBA00004651"/>
    </source>
</evidence>
<organism evidence="10 11">
    <name type="scientific">Salinisphaera dokdonensis CL-ES53</name>
    <dbReference type="NCBI Taxonomy" id="1304272"/>
    <lineage>
        <taxon>Bacteria</taxon>
        <taxon>Pseudomonadati</taxon>
        <taxon>Pseudomonadota</taxon>
        <taxon>Gammaproteobacteria</taxon>
        <taxon>Salinisphaerales</taxon>
        <taxon>Salinisphaeraceae</taxon>
        <taxon>Salinisphaera</taxon>
    </lineage>
</organism>
<keyword evidence="6 8" id="KW-1133">Transmembrane helix</keyword>
<keyword evidence="4" id="KW-1003">Cell membrane</keyword>
<keyword evidence="11" id="KW-1185">Reference proteome</keyword>
<gene>
    <name evidence="10" type="ORF">SADO_07807</name>
</gene>
<keyword evidence="5 8" id="KW-0812">Transmembrane</keyword>
<protein>
    <submittedName>
        <fullName evidence="10">RarD protein</fullName>
    </submittedName>
</protein>
<feature type="transmembrane region" description="Helical" evidence="8">
    <location>
        <begin position="112"/>
        <end position="129"/>
    </location>
</feature>
<feature type="transmembrane region" description="Helical" evidence="8">
    <location>
        <begin position="187"/>
        <end position="207"/>
    </location>
</feature>
<evidence type="ECO:0000256" key="4">
    <source>
        <dbReference type="ARBA" id="ARBA00022475"/>
    </source>
</evidence>
<dbReference type="RefSeq" id="WP_353110639.1">
    <property type="nucleotide sequence ID" value="NZ_APND01000002.1"/>
</dbReference>
<evidence type="ECO:0000313" key="10">
    <source>
        <dbReference type="EMBL" id="MES1929144.1"/>
    </source>
</evidence>
<dbReference type="PANTHER" id="PTHR22911:SF137">
    <property type="entry name" value="SOLUTE CARRIER FAMILY 35 MEMBER G2-RELATED"/>
    <property type="match status" value="1"/>
</dbReference>
<evidence type="ECO:0000256" key="2">
    <source>
        <dbReference type="ARBA" id="ARBA00007362"/>
    </source>
</evidence>
<dbReference type="Pfam" id="PF00892">
    <property type="entry name" value="EamA"/>
    <property type="match status" value="2"/>
</dbReference>
<dbReference type="InterPro" id="IPR037185">
    <property type="entry name" value="EmrE-like"/>
</dbReference>
<feature type="domain" description="EamA" evidence="9">
    <location>
        <begin position="161"/>
        <end position="291"/>
    </location>
</feature>
<dbReference type="SUPFAM" id="SSF103481">
    <property type="entry name" value="Multidrug resistance efflux transporter EmrE"/>
    <property type="match status" value="2"/>
</dbReference>
<dbReference type="NCBIfam" id="TIGR00688">
    <property type="entry name" value="rarD"/>
    <property type="match status" value="1"/>
</dbReference>
<evidence type="ECO:0000256" key="3">
    <source>
        <dbReference type="ARBA" id="ARBA00022448"/>
    </source>
</evidence>
<feature type="transmembrane region" description="Helical" evidence="8">
    <location>
        <begin position="160"/>
        <end position="175"/>
    </location>
</feature>
<feature type="transmembrane region" description="Helical" evidence="8">
    <location>
        <begin position="80"/>
        <end position="100"/>
    </location>
</feature>
<keyword evidence="7 8" id="KW-0472">Membrane</keyword>
<feature type="transmembrane region" description="Helical" evidence="8">
    <location>
        <begin position="222"/>
        <end position="240"/>
    </location>
</feature>
<evidence type="ECO:0000256" key="6">
    <source>
        <dbReference type="ARBA" id="ARBA00022989"/>
    </source>
</evidence>
<keyword evidence="3" id="KW-0813">Transport</keyword>
<feature type="transmembrane region" description="Helical" evidence="8">
    <location>
        <begin position="46"/>
        <end position="68"/>
    </location>
</feature>
<reference evidence="10 11" key="1">
    <citation type="submission" date="2013-03" db="EMBL/GenBank/DDBJ databases">
        <title>Salinisphaera dokdonensis CL-ES53 Genome Sequencing.</title>
        <authorList>
            <person name="Li C."/>
            <person name="Lai Q."/>
            <person name="Shao Z."/>
        </authorList>
    </citation>
    <scope>NUCLEOTIDE SEQUENCE [LARGE SCALE GENOMIC DNA]</scope>
    <source>
        <strain evidence="10 11">CL-ES53</strain>
    </source>
</reference>
<comment type="similarity">
    <text evidence="2">Belongs to the EamA transporter family.</text>
</comment>
<comment type="caution">
    <text evidence="10">The sequence shown here is derived from an EMBL/GenBank/DDBJ whole genome shotgun (WGS) entry which is preliminary data.</text>
</comment>
<feature type="domain" description="EamA" evidence="9">
    <location>
        <begin position="15"/>
        <end position="152"/>
    </location>
</feature>
<accession>A0ABV2AZS4</accession>